<name>A0ABX9M6B5_9LEPT</name>
<dbReference type="EMBL" id="QHCR01000002">
    <property type="protein sequence ID" value="RHX81445.1"/>
    <property type="molecule type" value="Genomic_DNA"/>
</dbReference>
<evidence type="ECO:0000313" key="1">
    <source>
        <dbReference type="EMBL" id="RHX81445.1"/>
    </source>
</evidence>
<protein>
    <recommendedName>
        <fullName evidence="3">Lipoprotein</fullName>
    </recommendedName>
</protein>
<proteinExistence type="predicted"/>
<reference evidence="1 2" key="2">
    <citation type="journal article" date="2020" name="Int. J. Syst. Evol. Microbiol.">
        <title>Leptospira yasudae sp. nov. and Leptospira stimsonii sp. nov., two new species of the pathogenic group isolated from environmental sources.</title>
        <authorList>
            <person name="Casanovas-Massana A."/>
            <person name="Hamond C."/>
            <person name="Santos L.A."/>
            <person name="de Oliveira D."/>
            <person name="Hacker K.P."/>
            <person name="Balassiano I."/>
            <person name="Costa F."/>
            <person name="Medeiros M.A."/>
            <person name="Reis M.G."/>
            <person name="Ko A.I."/>
            <person name="Wunder E.A."/>
        </authorList>
    </citation>
    <scope>NUCLEOTIDE SEQUENCE [LARGE SCALE GENOMIC DNA]</scope>
    <source>
        <strain evidence="1 2">B21</strain>
    </source>
</reference>
<evidence type="ECO:0000313" key="2">
    <source>
        <dbReference type="Proteomes" id="UP000285569"/>
    </source>
</evidence>
<comment type="caution">
    <text evidence="1">The sequence shown here is derived from an EMBL/GenBank/DDBJ whole genome shotgun (WGS) entry which is preliminary data.</text>
</comment>
<keyword evidence="2" id="KW-1185">Reference proteome</keyword>
<gene>
    <name evidence="1" type="ORF">DLM77_04955</name>
</gene>
<accession>A0ABX9M6B5</accession>
<dbReference type="Proteomes" id="UP000285569">
    <property type="component" value="Unassembled WGS sequence"/>
</dbReference>
<reference evidence="2" key="1">
    <citation type="submission" date="2018-05" db="EMBL/GenBank/DDBJ databases">
        <title>Leptospira yasudae sp. nov. and Leptospira stimsonii sp. nov., two pathogenic species of the genus Leptospira isolated from environmental sources.</title>
        <authorList>
            <person name="Casanovas-Massana A."/>
            <person name="Hamond C."/>
            <person name="Santos L.A."/>
            <person name="Hacker K.P."/>
            <person name="Balassiano I."/>
            <person name="Medeiros M.A."/>
            <person name="Reis M.G."/>
            <person name="Ko A.I."/>
            <person name="Wunder E.A."/>
        </authorList>
    </citation>
    <scope>NUCLEOTIDE SEQUENCE [LARGE SCALE GENOMIC DNA]</scope>
    <source>
        <strain evidence="2">B21</strain>
    </source>
</reference>
<evidence type="ECO:0008006" key="3">
    <source>
        <dbReference type="Google" id="ProtNLM"/>
    </source>
</evidence>
<organism evidence="1 2">
    <name type="scientific">Leptospira yasudae</name>
    <dbReference type="NCBI Taxonomy" id="2202201"/>
    <lineage>
        <taxon>Bacteria</taxon>
        <taxon>Pseudomonadati</taxon>
        <taxon>Spirochaetota</taxon>
        <taxon>Spirochaetia</taxon>
        <taxon>Leptospirales</taxon>
        <taxon>Leptospiraceae</taxon>
        <taxon>Leptospira</taxon>
    </lineage>
</organism>
<sequence length="300" mass="32203">MNNKYSKFISFTLIKIMHRFHVIQLCYLTIMTTLNHRFISDILITNHQEDISMKQNMTKWIAVATLAMALVACKKSDDGNDDVVTAGLIYFLDQTSGNCASINKVNATQYFAILLSTPKGGCNQATISGTDLASAKAIRAAQYDGAIAIANSIGCSSAAITTITNAKNAAINAMTQATFDTSVSNTRYTPVADLRMELMGVLTNSNPAYTESEVMALNRMSVEQTIAFQYIQTAISTAGLEAACVTAFNNKRTADFKGFSFADPTAISKATITGIGLGICSYGNAAIPANMKCSTLSEMF</sequence>